<accession>A0A821F1L4</accession>
<name>A0A821F1L4_9BILA</name>
<comment type="caution">
    <text evidence="1">The sequence shown here is derived from an EMBL/GenBank/DDBJ whole genome shotgun (WGS) entry which is preliminary data.</text>
</comment>
<evidence type="ECO:0000313" key="2">
    <source>
        <dbReference type="Proteomes" id="UP000663873"/>
    </source>
</evidence>
<evidence type="ECO:0000313" key="1">
    <source>
        <dbReference type="EMBL" id="CAF4644268.1"/>
    </source>
</evidence>
<proteinExistence type="predicted"/>
<dbReference type="AlphaFoldDB" id="A0A821F1L4"/>
<dbReference type="Proteomes" id="UP000663873">
    <property type="component" value="Unassembled WGS sequence"/>
</dbReference>
<dbReference type="EMBL" id="CAJOBP010029225">
    <property type="protein sequence ID" value="CAF4644268.1"/>
    <property type="molecule type" value="Genomic_DNA"/>
</dbReference>
<reference evidence="1" key="1">
    <citation type="submission" date="2021-02" db="EMBL/GenBank/DDBJ databases">
        <authorList>
            <person name="Nowell W R."/>
        </authorList>
    </citation>
    <scope>NUCLEOTIDE SEQUENCE</scope>
</reference>
<protein>
    <submittedName>
        <fullName evidence="1">Uncharacterized protein</fullName>
    </submittedName>
</protein>
<sequence length="143" mass="16888">IVTMARPWSNDDHQGFNGHKLITYRVPNRIRVPAFMTQTLQHSRAMFTAENHIYGQRLLINLTLILETKHSGSDSNARIKPKQNKVAVRFPCFFKKQPLTDNNYFIFVINQFEKKPDRTCFYIFCVLITNKTNLFQHPVNHFF</sequence>
<gene>
    <name evidence="1" type="ORF">UJA718_LOCUS33321</name>
</gene>
<organism evidence="1 2">
    <name type="scientific">Rotaria socialis</name>
    <dbReference type="NCBI Taxonomy" id="392032"/>
    <lineage>
        <taxon>Eukaryota</taxon>
        <taxon>Metazoa</taxon>
        <taxon>Spiralia</taxon>
        <taxon>Gnathifera</taxon>
        <taxon>Rotifera</taxon>
        <taxon>Eurotatoria</taxon>
        <taxon>Bdelloidea</taxon>
        <taxon>Philodinida</taxon>
        <taxon>Philodinidae</taxon>
        <taxon>Rotaria</taxon>
    </lineage>
</organism>
<feature type="non-terminal residue" evidence="1">
    <location>
        <position position="1"/>
    </location>
</feature>
<keyword evidence="2" id="KW-1185">Reference proteome</keyword>